<dbReference type="Pfam" id="PF08531">
    <property type="entry name" value="Bac_rhamnosid_N"/>
    <property type="match status" value="1"/>
</dbReference>
<feature type="domain" description="Alpha-L-rhamnosidase six-hairpin glycosidase" evidence="6">
    <location>
        <begin position="441"/>
        <end position="793"/>
    </location>
</feature>
<evidence type="ECO:0000256" key="1">
    <source>
        <dbReference type="ARBA" id="ARBA00001445"/>
    </source>
</evidence>
<dbReference type="PANTHER" id="PTHR33307">
    <property type="entry name" value="ALPHA-RHAMNOSIDASE (EUROFUNG)"/>
    <property type="match status" value="1"/>
</dbReference>
<evidence type="ECO:0000313" key="9">
    <source>
        <dbReference type="Proteomes" id="UP000277212"/>
    </source>
</evidence>
<keyword evidence="9" id="KW-1185">Reference proteome</keyword>
<dbReference type="AlphaFoldDB" id="A0A3M2SLB4"/>
<comment type="caution">
    <text evidence="8">The sequence shown here is derived from an EMBL/GenBank/DDBJ whole genome shotgun (WGS) entry which is preliminary data.</text>
</comment>
<dbReference type="InterPro" id="IPR013737">
    <property type="entry name" value="Bac_rhamnosid_N"/>
</dbReference>
<dbReference type="Pfam" id="PF25788">
    <property type="entry name" value="Ig_Rha78A_N"/>
    <property type="match status" value="1"/>
</dbReference>
<feature type="domain" description="Bacterial alpha-L-rhamnosidase N-terminal" evidence="5">
    <location>
        <begin position="152"/>
        <end position="323"/>
    </location>
</feature>
<evidence type="ECO:0000313" key="8">
    <source>
        <dbReference type="EMBL" id="RMJ18359.1"/>
    </source>
</evidence>
<sequence length="909" mass="102038">MSALKVVDVRFEHYRPENTLGVHERKPRISWRFENAPENFTQEEYELQLSKVARGETTEVCSVKRTSPDSQLVSWPYEESIQSREIYSIRVRARGKGQSESRAWSEPATLEAGLFDRKEWSSKLISAPWSDDNTDKPQPADLFRKEFKVDSDVQSARLYITAQGIYEAELNGKRVGDYFLAPGWNCYDSQLNYQTYDVTGLLSSGENCLGVHVAEGWYKGRLGFEGGQRNIWGSRTGFQAQLEVQLKDGTTYTVVTDDSWTATRGPIKLAEIYDGEKYDATTEIPGWSSPGVSSGDWKTVDILPPISDSVALTAGFSEPVRRIETLKPIKVITTPSGKTVLDFGQNLVGYIRIKSIKGSRGHSVTITHAEVMEKEELGIRPLRLAQAQDVYTLKGDEKGESYEPRFTFHGFRYAQVDSWPSTEDNLLDVLEAVVCNTDMEEQGTFACSDDKLNRLFSNVRWGMRGNFVSIPTDCPQRDERLGWTGDLALFAPTATYVYGCVSILRDWLQDVWADQKKQKGIPPMVTPNILSYNKFWGNPWPCAIWHDVTVLAPWALWEETADPTVLADQFESMETWLKVIPRNKTGATHLWDSNSAQLADWLDPTAPPEAPHKAQANPHLVADAFLVRSLDLVARVAEILGRTEDATRYKSEAASARAEFRGEYVTPSGRILSECQTSYCLAICFDLLESDQLARAGERLADIVRRNGFCVGTGFAGTPFICEALTRTGHSDVAYSMLLNETCPSWLYTISMGATTMWERWDSMLPDGTINPGEMTSFNHYAYGAVAKFMVERLAGLQQLESGWKKTRVQPEIGGEFKWASAQHLTPYGIVSSSWNLKEIEGEKDAFTLQVDVVVPPTTTMEVILPAPEGPKTEVVGSGKWSFNTRYERNYKWPVKAIPSTMPGFPEEE</sequence>
<dbReference type="InterPro" id="IPR035398">
    <property type="entry name" value="Bac_rhamnosid_C"/>
</dbReference>
<feature type="domain" description="Alpha-L-rhamnosidase concanavalin-like" evidence="4">
    <location>
        <begin position="333"/>
        <end position="425"/>
    </location>
</feature>
<name>A0A3M2SLB4_9HYPO</name>
<proteinExistence type="predicted"/>
<dbReference type="EC" id="3.2.1.40" evidence="2"/>
<dbReference type="EMBL" id="NKUJ01000020">
    <property type="protein sequence ID" value="RMJ18359.1"/>
    <property type="molecule type" value="Genomic_DNA"/>
</dbReference>
<accession>A0A3M2SLB4</accession>
<evidence type="ECO:0000259" key="6">
    <source>
        <dbReference type="Pfam" id="PF17389"/>
    </source>
</evidence>
<dbReference type="InterPro" id="IPR008928">
    <property type="entry name" value="6-hairpin_glycosidase_sf"/>
</dbReference>
<dbReference type="Pfam" id="PF05592">
    <property type="entry name" value="Bac_rhamnosid"/>
    <property type="match status" value="1"/>
</dbReference>
<dbReference type="SUPFAM" id="SSF48208">
    <property type="entry name" value="Six-hairpin glycosidases"/>
    <property type="match status" value="1"/>
</dbReference>
<dbReference type="SUPFAM" id="SSF49785">
    <property type="entry name" value="Galactose-binding domain-like"/>
    <property type="match status" value="1"/>
</dbReference>
<organism evidence="8 9">
    <name type="scientific">Fusarium kuroshium</name>
    <dbReference type="NCBI Taxonomy" id="2010991"/>
    <lineage>
        <taxon>Eukaryota</taxon>
        <taxon>Fungi</taxon>
        <taxon>Dikarya</taxon>
        <taxon>Ascomycota</taxon>
        <taxon>Pezizomycotina</taxon>
        <taxon>Sordariomycetes</taxon>
        <taxon>Hypocreomycetidae</taxon>
        <taxon>Hypocreales</taxon>
        <taxon>Nectriaceae</taxon>
        <taxon>Fusarium</taxon>
        <taxon>Fusarium solani species complex</taxon>
    </lineage>
</organism>
<dbReference type="OrthoDB" id="10036721at2759"/>
<dbReference type="Gene3D" id="2.60.420.10">
    <property type="entry name" value="Maltose phosphorylase, domain 3"/>
    <property type="match status" value="1"/>
</dbReference>
<protein>
    <recommendedName>
        <fullName evidence="2">alpha-L-rhamnosidase</fullName>
        <ecNumber evidence="2">3.2.1.40</ecNumber>
    </recommendedName>
</protein>
<keyword evidence="3" id="KW-0378">Hydrolase</keyword>
<dbReference type="STRING" id="2010991.A0A3M2SLB4"/>
<dbReference type="InterPro" id="IPR008902">
    <property type="entry name" value="Rhamnosid_concanavalin"/>
</dbReference>
<feature type="domain" description="Alpha-L-rhamnosidase C-terminal" evidence="7">
    <location>
        <begin position="796"/>
        <end position="877"/>
    </location>
</feature>
<evidence type="ECO:0000256" key="2">
    <source>
        <dbReference type="ARBA" id="ARBA00012652"/>
    </source>
</evidence>
<dbReference type="PANTHER" id="PTHR33307:SF6">
    <property type="entry name" value="ALPHA-RHAMNOSIDASE (EUROFUNG)-RELATED"/>
    <property type="match status" value="1"/>
</dbReference>
<evidence type="ECO:0000259" key="7">
    <source>
        <dbReference type="Pfam" id="PF17390"/>
    </source>
</evidence>
<evidence type="ECO:0000259" key="5">
    <source>
        <dbReference type="Pfam" id="PF08531"/>
    </source>
</evidence>
<dbReference type="GO" id="GO:0030596">
    <property type="term" value="F:alpha-L-rhamnosidase activity"/>
    <property type="evidence" value="ECO:0007669"/>
    <property type="project" value="UniProtKB-EC"/>
</dbReference>
<reference evidence="8 9" key="1">
    <citation type="submission" date="2017-06" db="EMBL/GenBank/DDBJ databases">
        <title>Comparative genomic analysis of Ambrosia Fusariam Clade fungi.</title>
        <authorList>
            <person name="Stajich J.E."/>
            <person name="Carrillo J."/>
            <person name="Kijimoto T."/>
            <person name="Eskalen A."/>
            <person name="O'Donnell K."/>
            <person name="Kasson M."/>
        </authorList>
    </citation>
    <scope>NUCLEOTIDE SEQUENCE [LARGE SCALE GENOMIC DNA]</scope>
    <source>
        <strain evidence="8">UCR3666</strain>
    </source>
</reference>
<dbReference type="PIRSF" id="PIRSF010631">
    <property type="entry name" value="A-rhamnsds"/>
    <property type="match status" value="1"/>
</dbReference>
<evidence type="ECO:0000256" key="3">
    <source>
        <dbReference type="ARBA" id="ARBA00022801"/>
    </source>
</evidence>
<dbReference type="InterPro" id="IPR016007">
    <property type="entry name" value="Alpha_rhamnosid"/>
</dbReference>
<evidence type="ECO:0000259" key="4">
    <source>
        <dbReference type="Pfam" id="PF05592"/>
    </source>
</evidence>
<dbReference type="InterPro" id="IPR008979">
    <property type="entry name" value="Galactose-bd-like_sf"/>
</dbReference>
<dbReference type="GO" id="GO:0005975">
    <property type="term" value="P:carbohydrate metabolic process"/>
    <property type="evidence" value="ECO:0007669"/>
    <property type="project" value="InterPro"/>
</dbReference>
<dbReference type="Gene3D" id="2.60.120.260">
    <property type="entry name" value="Galactose-binding domain-like"/>
    <property type="match status" value="2"/>
</dbReference>
<dbReference type="InterPro" id="IPR013783">
    <property type="entry name" value="Ig-like_fold"/>
</dbReference>
<dbReference type="InterPro" id="IPR012341">
    <property type="entry name" value="6hp_glycosidase-like_sf"/>
</dbReference>
<dbReference type="Pfam" id="PF17390">
    <property type="entry name" value="Bac_rhamnosid_C"/>
    <property type="match status" value="1"/>
</dbReference>
<dbReference type="Gene3D" id="1.50.10.10">
    <property type="match status" value="1"/>
</dbReference>
<dbReference type="InterPro" id="IPR035396">
    <property type="entry name" value="Bac_rhamnosid6H"/>
</dbReference>
<gene>
    <name evidence="8" type="ORF">CDV36_001979</name>
</gene>
<dbReference type="Proteomes" id="UP000277212">
    <property type="component" value="Unassembled WGS sequence"/>
</dbReference>
<dbReference type="Gene3D" id="2.60.40.10">
    <property type="entry name" value="Immunoglobulins"/>
    <property type="match status" value="1"/>
</dbReference>
<dbReference type="Pfam" id="PF17389">
    <property type="entry name" value="Bac_rhamnosid6H"/>
    <property type="match status" value="1"/>
</dbReference>
<comment type="catalytic activity">
    <reaction evidence="1">
        <text>Hydrolysis of terminal non-reducing alpha-L-rhamnose residues in alpha-L-rhamnosides.</text>
        <dbReference type="EC" id="3.2.1.40"/>
    </reaction>
</comment>